<dbReference type="SMART" id="SM01134">
    <property type="entry name" value="DeoRC"/>
    <property type="match status" value="1"/>
</dbReference>
<evidence type="ECO:0000313" key="3">
    <source>
        <dbReference type="Proteomes" id="UP001589702"/>
    </source>
</evidence>
<dbReference type="PANTHER" id="PTHR30363">
    <property type="entry name" value="HTH-TYPE TRANSCRIPTIONAL REGULATOR SRLR-RELATED"/>
    <property type="match status" value="1"/>
</dbReference>
<feature type="domain" description="DeoR-like transcriptional repressor C-terminal sensor" evidence="1">
    <location>
        <begin position="2"/>
        <end position="157"/>
    </location>
</feature>
<gene>
    <name evidence="2" type="ORF">ACFFP1_00700</name>
</gene>
<dbReference type="Gene3D" id="3.40.50.1360">
    <property type="match status" value="1"/>
</dbReference>
<dbReference type="InterPro" id="IPR014036">
    <property type="entry name" value="DeoR-like_C"/>
</dbReference>
<dbReference type="PANTHER" id="PTHR30363:SF44">
    <property type="entry name" value="AGA OPERON TRANSCRIPTIONAL REPRESSOR-RELATED"/>
    <property type="match status" value="1"/>
</dbReference>
<proteinExistence type="predicted"/>
<comment type="caution">
    <text evidence="2">The sequence shown here is derived from an EMBL/GenBank/DDBJ whole genome shotgun (WGS) entry which is preliminary data.</text>
</comment>
<accession>A0ABV5XTD6</accession>
<evidence type="ECO:0000259" key="1">
    <source>
        <dbReference type="Pfam" id="PF00455"/>
    </source>
</evidence>
<keyword evidence="3" id="KW-1185">Reference proteome</keyword>
<dbReference type="EMBL" id="JBHMBC010000002">
    <property type="protein sequence ID" value="MFB9818013.1"/>
    <property type="molecule type" value="Genomic_DNA"/>
</dbReference>
<name>A0ABV5XTD6_ARTRM</name>
<organism evidence="2 3">
    <name type="scientific">Arthrobacter ramosus</name>
    <dbReference type="NCBI Taxonomy" id="1672"/>
    <lineage>
        <taxon>Bacteria</taxon>
        <taxon>Bacillati</taxon>
        <taxon>Actinomycetota</taxon>
        <taxon>Actinomycetes</taxon>
        <taxon>Micrococcales</taxon>
        <taxon>Micrococcaceae</taxon>
        <taxon>Arthrobacter</taxon>
    </lineage>
</organism>
<evidence type="ECO:0000313" key="2">
    <source>
        <dbReference type="EMBL" id="MFB9818013.1"/>
    </source>
</evidence>
<protein>
    <submittedName>
        <fullName evidence="2">DeoR/GlpR family DNA-binding transcription regulator</fullName>
    </submittedName>
</protein>
<dbReference type="SUPFAM" id="SSF100950">
    <property type="entry name" value="NagB/RpiA/CoA transferase-like"/>
    <property type="match status" value="1"/>
</dbReference>
<reference evidence="2 3" key="1">
    <citation type="submission" date="2024-09" db="EMBL/GenBank/DDBJ databases">
        <authorList>
            <person name="Sun Q."/>
            <person name="Mori K."/>
        </authorList>
    </citation>
    <scope>NUCLEOTIDE SEQUENCE [LARGE SCALE GENOMIC DNA]</scope>
    <source>
        <strain evidence="2 3">JCM 1334</strain>
    </source>
</reference>
<dbReference type="GO" id="GO:0003677">
    <property type="term" value="F:DNA binding"/>
    <property type="evidence" value="ECO:0007669"/>
    <property type="project" value="UniProtKB-KW"/>
</dbReference>
<dbReference type="InterPro" id="IPR037171">
    <property type="entry name" value="NagB/RpiA_transferase-like"/>
</dbReference>
<dbReference type="InterPro" id="IPR050313">
    <property type="entry name" value="Carb_Metab_HTH_regulators"/>
</dbReference>
<dbReference type="Proteomes" id="UP001589702">
    <property type="component" value="Unassembled WGS sequence"/>
</dbReference>
<dbReference type="Pfam" id="PF00455">
    <property type="entry name" value="DeoRC"/>
    <property type="match status" value="1"/>
</dbReference>
<keyword evidence="2" id="KW-0238">DNA-binding</keyword>
<sequence>MAETKQLLAAAVAKLVRSGEAVALDSGTTCVEIARVLVGTRLNVMPFSVQAIGALFGKSNINLITPGGSVRHDEGSITGPLAEASLRSVRFDTAIISPCGASPEDGVTAHDLQDAAVKRAIIDASRRTILVADSSKFSRSAMAAVCPLESIDILVTDAAVPAQVVERLSAGGVEVVVV</sequence>
<dbReference type="RefSeq" id="WP_344787933.1">
    <property type="nucleotide sequence ID" value="NZ_BAAAWN010000001.1"/>
</dbReference>